<evidence type="ECO:0000313" key="8">
    <source>
        <dbReference type="Proteomes" id="UP000235672"/>
    </source>
</evidence>
<feature type="transmembrane region" description="Helical" evidence="6">
    <location>
        <begin position="76"/>
        <end position="96"/>
    </location>
</feature>
<name>A0A2J6QI55_9HELO</name>
<keyword evidence="3 6" id="KW-0812">Transmembrane</keyword>
<evidence type="ECO:0000256" key="5">
    <source>
        <dbReference type="ARBA" id="ARBA00023136"/>
    </source>
</evidence>
<dbReference type="EMBL" id="KZ613469">
    <property type="protein sequence ID" value="PMD25947.1"/>
    <property type="molecule type" value="Genomic_DNA"/>
</dbReference>
<feature type="transmembrane region" description="Helical" evidence="6">
    <location>
        <begin position="42"/>
        <end position="64"/>
    </location>
</feature>
<feature type="transmembrane region" description="Helical" evidence="6">
    <location>
        <begin position="108"/>
        <end position="128"/>
    </location>
</feature>
<reference evidence="7 8" key="1">
    <citation type="submission" date="2016-05" db="EMBL/GenBank/DDBJ databases">
        <title>A degradative enzymes factory behind the ericoid mycorrhizal symbiosis.</title>
        <authorList>
            <consortium name="DOE Joint Genome Institute"/>
            <person name="Martino E."/>
            <person name="Morin E."/>
            <person name="Grelet G."/>
            <person name="Kuo A."/>
            <person name="Kohler A."/>
            <person name="Daghino S."/>
            <person name="Barry K."/>
            <person name="Choi C."/>
            <person name="Cichocki N."/>
            <person name="Clum A."/>
            <person name="Copeland A."/>
            <person name="Hainaut M."/>
            <person name="Haridas S."/>
            <person name="Labutti K."/>
            <person name="Lindquist E."/>
            <person name="Lipzen A."/>
            <person name="Khouja H.-R."/>
            <person name="Murat C."/>
            <person name="Ohm R."/>
            <person name="Olson A."/>
            <person name="Spatafora J."/>
            <person name="Veneault-Fourrey C."/>
            <person name="Henrissat B."/>
            <person name="Grigoriev I."/>
            <person name="Martin F."/>
            <person name="Perotto S."/>
        </authorList>
    </citation>
    <scope>NUCLEOTIDE SEQUENCE [LARGE SCALE GENOMIC DNA]</scope>
    <source>
        <strain evidence="7 8">UAMH 7357</strain>
    </source>
</reference>
<dbReference type="PANTHER" id="PTHR23501">
    <property type="entry name" value="MAJOR FACILITATOR SUPERFAMILY"/>
    <property type="match status" value="1"/>
</dbReference>
<dbReference type="Pfam" id="PF06609">
    <property type="entry name" value="TRI12"/>
    <property type="match status" value="1"/>
</dbReference>
<dbReference type="SUPFAM" id="SSF103473">
    <property type="entry name" value="MFS general substrate transporter"/>
    <property type="match status" value="1"/>
</dbReference>
<keyword evidence="4 6" id="KW-1133">Transmembrane helix</keyword>
<organism evidence="7 8">
    <name type="scientific">Hyaloscypha hepaticicola</name>
    <dbReference type="NCBI Taxonomy" id="2082293"/>
    <lineage>
        <taxon>Eukaryota</taxon>
        <taxon>Fungi</taxon>
        <taxon>Dikarya</taxon>
        <taxon>Ascomycota</taxon>
        <taxon>Pezizomycotina</taxon>
        <taxon>Leotiomycetes</taxon>
        <taxon>Helotiales</taxon>
        <taxon>Hyaloscyphaceae</taxon>
        <taxon>Hyaloscypha</taxon>
    </lineage>
</organism>
<dbReference type="GO" id="GO:0022857">
    <property type="term" value="F:transmembrane transporter activity"/>
    <property type="evidence" value="ECO:0007669"/>
    <property type="project" value="InterPro"/>
</dbReference>
<evidence type="ECO:0000256" key="4">
    <source>
        <dbReference type="ARBA" id="ARBA00022989"/>
    </source>
</evidence>
<keyword evidence="2" id="KW-0813">Transport</keyword>
<evidence type="ECO:0000256" key="1">
    <source>
        <dbReference type="ARBA" id="ARBA00004141"/>
    </source>
</evidence>
<gene>
    <name evidence="7" type="ORF">NA56DRAFT_744940</name>
</gene>
<evidence type="ECO:0000256" key="6">
    <source>
        <dbReference type="SAM" id="Phobius"/>
    </source>
</evidence>
<comment type="subcellular location">
    <subcellularLocation>
        <location evidence="1">Membrane</location>
        <topology evidence="1">Multi-pass membrane protein</topology>
    </subcellularLocation>
</comment>
<evidence type="ECO:0000313" key="7">
    <source>
        <dbReference type="EMBL" id="PMD25947.1"/>
    </source>
</evidence>
<dbReference type="InterPro" id="IPR010573">
    <property type="entry name" value="MFS_Str1/Tri12-like"/>
</dbReference>
<feature type="transmembrane region" description="Helical" evidence="6">
    <location>
        <begin position="221"/>
        <end position="240"/>
    </location>
</feature>
<accession>A0A2J6QI55</accession>
<dbReference type="InterPro" id="IPR036259">
    <property type="entry name" value="MFS_trans_sf"/>
</dbReference>
<dbReference type="GO" id="GO:0005886">
    <property type="term" value="C:plasma membrane"/>
    <property type="evidence" value="ECO:0007669"/>
    <property type="project" value="TreeGrafter"/>
</dbReference>
<proteinExistence type="predicted"/>
<evidence type="ECO:0000256" key="2">
    <source>
        <dbReference type="ARBA" id="ARBA00022448"/>
    </source>
</evidence>
<keyword evidence="8" id="KW-1185">Reference proteome</keyword>
<dbReference type="Proteomes" id="UP000235672">
    <property type="component" value="Unassembled WGS sequence"/>
</dbReference>
<evidence type="ECO:0000256" key="3">
    <source>
        <dbReference type="ARBA" id="ARBA00022692"/>
    </source>
</evidence>
<protein>
    <submittedName>
        <fullName evidence="7">MFS general substrate transporter</fullName>
    </submittedName>
</protein>
<dbReference type="AlphaFoldDB" id="A0A2J6QI55"/>
<feature type="transmembrane region" description="Helical" evidence="6">
    <location>
        <begin position="149"/>
        <end position="173"/>
    </location>
</feature>
<feature type="transmembrane region" description="Helical" evidence="6">
    <location>
        <begin position="252"/>
        <end position="272"/>
    </location>
</feature>
<sequence length="405" mass="44608">MVFLGGKNEVSADFSVNFQKSAYIAYDCIIGGLLTTYASWRWVFWINGPCAFVPGLLFFFFWPNNFQILERVQFKHLDYVGIVLIMLGTVLPVYIVNEAAVREYAWNSATTISVLILSGLTWIFLLLWQWQLSKNPHFRLIRPQLPLRLISDRIMASVFVCTFLTGFVLHLSIISIPLRAQIVNIYDAIKSGLLLLPLMGAMAVGSALGGALSAKKNLTFWTLNAASIFMLIGSGLMSTIPGTLSPAARQWVFEVILGLGLGLNLSTSTLMTSLQAEFEDYSLAQGITAQMRLFGGSTGVAASFIVLNTKIQNTLGSVLSPEQLGDFYKSPAAILSFTLAEKIEVRETYIDAFAIDMRICIGISVASLLASLCTYQRNPPSIQKRLDDLEKLHARSTDISMTAAV</sequence>
<feature type="transmembrane region" description="Helical" evidence="6">
    <location>
        <begin position="193"/>
        <end position="214"/>
    </location>
</feature>
<keyword evidence="5 6" id="KW-0472">Membrane</keyword>
<dbReference type="PANTHER" id="PTHR23501:SF43">
    <property type="entry name" value="MULTIDRUG TRANSPORTER, PUTATIVE (AFU_ORTHOLOGUE AFUA_6G03040)-RELATED"/>
    <property type="match status" value="1"/>
</dbReference>
<dbReference type="OrthoDB" id="440553at2759"/>